<organism evidence="2 3">
    <name type="scientific">Pipistrellus kuhlii</name>
    <name type="common">Kuhl's pipistrelle</name>
    <dbReference type="NCBI Taxonomy" id="59472"/>
    <lineage>
        <taxon>Eukaryota</taxon>
        <taxon>Metazoa</taxon>
        <taxon>Chordata</taxon>
        <taxon>Craniata</taxon>
        <taxon>Vertebrata</taxon>
        <taxon>Euteleostomi</taxon>
        <taxon>Mammalia</taxon>
        <taxon>Eutheria</taxon>
        <taxon>Laurasiatheria</taxon>
        <taxon>Chiroptera</taxon>
        <taxon>Yangochiroptera</taxon>
        <taxon>Vespertilionidae</taxon>
        <taxon>Pipistrellus</taxon>
    </lineage>
</organism>
<name>A0A7J7UTS6_PIPKU</name>
<comment type="caution">
    <text evidence="2">The sequence shown here is derived from an EMBL/GenBank/DDBJ whole genome shotgun (WGS) entry which is preliminary data.</text>
</comment>
<dbReference type="AlphaFoldDB" id="A0A7J7UTS6"/>
<proteinExistence type="predicted"/>
<feature type="region of interest" description="Disordered" evidence="1">
    <location>
        <begin position="87"/>
        <end position="110"/>
    </location>
</feature>
<reference evidence="2 3" key="1">
    <citation type="journal article" date="2020" name="Nature">
        <title>Six reference-quality genomes reveal evolution of bat adaptations.</title>
        <authorList>
            <person name="Jebb D."/>
            <person name="Huang Z."/>
            <person name="Pippel M."/>
            <person name="Hughes G.M."/>
            <person name="Lavrichenko K."/>
            <person name="Devanna P."/>
            <person name="Winkler S."/>
            <person name="Jermiin L.S."/>
            <person name="Skirmuntt E.C."/>
            <person name="Katzourakis A."/>
            <person name="Burkitt-Gray L."/>
            <person name="Ray D.A."/>
            <person name="Sullivan K.A.M."/>
            <person name="Roscito J.G."/>
            <person name="Kirilenko B.M."/>
            <person name="Davalos L.M."/>
            <person name="Corthals A.P."/>
            <person name="Power M.L."/>
            <person name="Jones G."/>
            <person name="Ransome R.D."/>
            <person name="Dechmann D.K.N."/>
            <person name="Locatelli A.G."/>
            <person name="Puechmaille S.J."/>
            <person name="Fedrigo O."/>
            <person name="Jarvis E.D."/>
            <person name="Hiller M."/>
            <person name="Vernes S.C."/>
            <person name="Myers E.W."/>
            <person name="Teeling E.C."/>
        </authorList>
    </citation>
    <scope>NUCLEOTIDE SEQUENCE [LARGE SCALE GENOMIC DNA]</scope>
    <source>
        <strain evidence="2">MPipKuh1</strain>
        <tissue evidence="2">Flight muscle</tissue>
    </source>
</reference>
<feature type="region of interest" description="Disordered" evidence="1">
    <location>
        <begin position="1"/>
        <end position="42"/>
    </location>
</feature>
<evidence type="ECO:0000256" key="1">
    <source>
        <dbReference type="SAM" id="MobiDB-lite"/>
    </source>
</evidence>
<sequence length="157" mass="17102">MADGAWWPRGLLPTTSRTRPSPCRGAPLLPFGGASARDRGLWRTPPTSPAVYMPRGSWAAPGCPCVSPGPQDVPLLRRSSVQSQLLALPPPGQGLKEASPPAVGTARKDEATQDRRLLAARMARAQRLTFYRRFCTFVEECVTSPSPVRSFLLFCKK</sequence>
<evidence type="ECO:0000313" key="3">
    <source>
        <dbReference type="Proteomes" id="UP000558488"/>
    </source>
</evidence>
<dbReference type="EMBL" id="JACAGB010000018">
    <property type="protein sequence ID" value="KAF6316182.1"/>
    <property type="molecule type" value="Genomic_DNA"/>
</dbReference>
<evidence type="ECO:0000313" key="2">
    <source>
        <dbReference type="EMBL" id="KAF6316182.1"/>
    </source>
</evidence>
<keyword evidence="3" id="KW-1185">Reference proteome</keyword>
<accession>A0A7J7UTS6</accession>
<dbReference type="Proteomes" id="UP000558488">
    <property type="component" value="Unassembled WGS sequence"/>
</dbReference>
<protein>
    <submittedName>
        <fullName evidence="2">Uncharacterized protein</fullName>
    </submittedName>
</protein>
<gene>
    <name evidence="2" type="ORF">mPipKuh1_008693</name>
</gene>